<reference evidence="2" key="2">
    <citation type="submission" date="2019-06" db="EMBL/GenBank/DDBJ databases">
        <title>Genomics analysis of Aphanomyces spp. identifies a new class of oomycete effector associated with host adaptation.</title>
        <authorList>
            <person name="Gaulin E."/>
        </authorList>
    </citation>
    <scope>NUCLEOTIDE SEQUENCE</scope>
    <source>
        <strain evidence="2">CBS 578.67</strain>
    </source>
</reference>
<feature type="region of interest" description="Disordered" evidence="1">
    <location>
        <begin position="1"/>
        <end position="40"/>
    </location>
</feature>
<gene>
    <name evidence="3" type="primary">Aste57867_21592</name>
    <name evidence="2" type="ORF">As57867_021523</name>
    <name evidence="3" type="ORF">ASTE57867_21592</name>
</gene>
<sequence length="271" mass="30532">MDEDRKTMMDAEQEYPVKQRSADETSDIEEEDEGEETGELDARGVPVWLKYERQPGWHKMWEFMHKLEQPYRVGSKDMTHICLMCMENIAKTGGSWKKALKLVGTTTIGMKHIDRKHPHISQEIELARIEKKAAKAKGSSKRATMLALAATPEVEAPKKKIKMLPKPLWTQSVEIDANLLKTEIQQKIQSGATMTQSTKVQYILLVVIGCLFKHGLISSDARSALKSQAINESDGILLAAVELLLVDWDLDECVDTFLRVSHTILAESESV</sequence>
<feature type="compositionally biased region" description="Acidic residues" evidence="1">
    <location>
        <begin position="24"/>
        <end position="39"/>
    </location>
</feature>
<dbReference type="Proteomes" id="UP000332933">
    <property type="component" value="Unassembled WGS sequence"/>
</dbReference>
<evidence type="ECO:0000256" key="1">
    <source>
        <dbReference type="SAM" id="MobiDB-lite"/>
    </source>
</evidence>
<dbReference type="EMBL" id="CAADRA010007008">
    <property type="protein sequence ID" value="VFT98262.1"/>
    <property type="molecule type" value="Genomic_DNA"/>
</dbReference>
<evidence type="ECO:0000313" key="4">
    <source>
        <dbReference type="Proteomes" id="UP000332933"/>
    </source>
</evidence>
<evidence type="ECO:0000313" key="3">
    <source>
        <dbReference type="EMBL" id="VFT98262.1"/>
    </source>
</evidence>
<feature type="compositionally biased region" description="Basic and acidic residues" evidence="1">
    <location>
        <begin position="1"/>
        <end position="23"/>
    </location>
</feature>
<dbReference type="EMBL" id="VJMH01006982">
    <property type="protein sequence ID" value="KAF0686620.1"/>
    <property type="molecule type" value="Genomic_DNA"/>
</dbReference>
<protein>
    <submittedName>
        <fullName evidence="3">Aste57867_21592 protein</fullName>
    </submittedName>
</protein>
<keyword evidence="4" id="KW-1185">Reference proteome</keyword>
<dbReference type="OrthoDB" id="66729at2759"/>
<reference evidence="3 4" key="1">
    <citation type="submission" date="2019-03" db="EMBL/GenBank/DDBJ databases">
        <authorList>
            <person name="Gaulin E."/>
            <person name="Dumas B."/>
        </authorList>
    </citation>
    <scope>NUCLEOTIDE SEQUENCE [LARGE SCALE GENOMIC DNA]</scope>
    <source>
        <strain evidence="3">CBS 568.67</strain>
    </source>
</reference>
<dbReference type="AlphaFoldDB" id="A0A485LHX9"/>
<evidence type="ECO:0000313" key="2">
    <source>
        <dbReference type="EMBL" id="KAF0686620.1"/>
    </source>
</evidence>
<accession>A0A485LHX9</accession>
<name>A0A485LHX9_9STRA</name>
<organism evidence="3 4">
    <name type="scientific">Aphanomyces stellatus</name>
    <dbReference type="NCBI Taxonomy" id="120398"/>
    <lineage>
        <taxon>Eukaryota</taxon>
        <taxon>Sar</taxon>
        <taxon>Stramenopiles</taxon>
        <taxon>Oomycota</taxon>
        <taxon>Saprolegniomycetes</taxon>
        <taxon>Saprolegniales</taxon>
        <taxon>Verrucalvaceae</taxon>
        <taxon>Aphanomyces</taxon>
    </lineage>
</organism>
<proteinExistence type="predicted"/>